<reference evidence="6" key="1">
    <citation type="submission" date="2017-08" db="EMBL/GenBank/DDBJ databases">
        <authorList>
            <person name="Imhoff J.F."/>
            <person name="Rahn T."/>
            <person name="Kuenzel S."/>
            <person name="Neulinger S.C."/>
        </authorList>
    </citation>
    <scope>NUCLEOTIDE SEQUENCE</scope>
    <source>
        <strain evidence="6">DSM 11080</strain>
    </source>
</reference>
<dbReference type="SUPFAM" id="SSF110857">
    <property type="entry name" value="Gamma-glutamyl cyclotransferase-like"/>
    <property type="match status" value="1"/>
</dbReference>
<dbReference type="Pfam" id="PF06094">
    <property type="entry name" value="GGACT"/>
    <property type="match status" value="1"/>
</dbReference>
<dbReference type="CDD" id="cd06661">
    <property type="entry name" value="GGCT_like"/>
    <property type="match status" value="1"/>
</dbReference>
<evidence type="ECO:0000256" key="2">
    <source>
        <dbReference type="PIRSR" id="PIRSR639126-1"/>
    </source>
</evidence>
<keyword evidence="7" id="KW-1185">Reference proteome</keyword>
<feature type="compositionally biased region" description="Basic and acidic residues" evidence="4">
    <location>
        <begin position="147"/>
        <end position="157"/>
    </location>
</feature>
<evidence type="ECO:0000256" key="1">
    <source>
        <dbReference type="ARBA" id="ARBA00008861"/>
    </source>
</evidence>
<dbReference type="InterPro" id="IPR009288">
    <property type="entry name" value="AIG2-like_dom"/>
</dbReference>
<evidence type="ECO:0000256" key="3">
    <source>
        <dbReference type="RuleBase" id="RU367036"/>
    </source>
</evidence>
<name>A0AAJ0XBL1_9GAMM</name>
<dbReference type="EMBL" id="NRSJ01000055">
    <property type="protein sequence ID" value="MBK1706896.1"/>
    <property type="molecule type" value="Genomic_DNA"/>
</dbReference>
<sequence>MQHLVFVYGTLLAGEVNHYLLADAERLGSHRTEPRFTLIQLGAYPGLITGGHTAVRGEVYRVDGAGLKALDRLEDYPRLYDRQLIATRFGRAWTYLYRGAVGSRRAIPTGDWRDVSGSGGSIRAAAVRGRRDSKNPEQRRRVGRQRTAGENHDDSID</sequence>
<dbReference type="AlphaFoldDB" id="A0AAJ0XBL1"/>
<evidence type="ECO:0000313" key="7">
    <source>
        <dbReference type="Proteomes" id="UP001296776"/>
    </source>
</evidence>
<comment type="caution">
    <text evidence="6">The sequence shown here is derived from an EMBL/GenBank/DDBJ whole genome shotgun (WGS) entry which is preliminary data.</text>
</comment>
<comment type="similarity">
    <text evidence="1 3">Belongs to the gamma-glutamylcyclotransferase family.</text>
</comment>
<accession>A0AAJ0XBL1</accession>
<feature type="compositionally biased region" description="Basic and acidic residues" evidence="4">
    <location>
        <begin position="129"/>
        <end position="140"/>
    </location>
</feature>
<evidence type="ECO:0000256" key="4">
    <source>
        <dbReference type="SAM" id="MobiDB-lite"/>
    </source>
</evidence>
<protein>
    <recommendedName>
        <fullName evidence="3">Gamma-glutamylcyclotransferase family protein</fullName>
    </recommendedName>
</protein>
<feature type="domain" description="Gamma-glutamylcyclotransferase AIG2-like" evidence="5">
    <location>
        <begin position="5"/>
        <end position="113"/>
    </location>
</feature>
<dbReference type="PANTHER" id="PTHR12510:SF4">
    <property type="entry name" value="GAMMA-GLUTAMYLAMINECYCLOTRANSFERASE"/>
    <property type="match status" value="1"/>
</dbReference>
<dbReference type="InterPro" id="IPR013024">
    <property type="entry name" value="GGCT-like"/>
</dbReference>
<dbReference type="PANTHER" id="PTHR12510">
    <property type="entry name" value="TROPONIN C-AKIN-1 PROTEIN"/>
    <property type="match status" value="1"/>
</dbReference>
<dbReference type="RefSeq" id="WP_200348371.1">
    <property type="nucleotide sequence ID" value="NZ_NRSJ01000055.1"/>
</dbReference>
<dbReference type="GO" id="GO:0005829">
    <property type="term" value="C:cytosol"/>
    <property type="evidence" value="ECO:0007669"/>
    <property type="project" value="TreeGrafter"/>
</dbReference>
<evidence type="ECO:0000313" key="6">
    <source>
        <dbReference type="EMBL" id="MBK1706896.1"/>
    </source>
</evidence>
<organism evidence="6 7">
    <name type="scientific">Halochromatium glycolicum</name>
    <dbReference type="NCBI Taxonomy" id="85075"/>
    <lineage>
        <taxon>Bacteria</taxon>
        <taxon>Pseudomonadati</taxon>
        <taxon>Pseudomonadota</taxon>
        <taxon>Gammaproteobacteria</taxon>
        <taxon>Chromatiales</taxon>
        <taxon>Chromatiaceae</taxon>
        <taxon>Halochromatium</taxon>
    </lineage>
</organism>
<dbReference type="Proteomes" id="UP001296776">
    <property type="component" value="Unassembled WGS sequence"/>
</dbReference>
<dbReference type="Gene3D" id="3.10.490.10">
    <property type="entry name" value="Gamma-glutamyl cyclotransferase-like"/>
    <property type="match status" value="1"/>
</dbReference>
<reference evidence="6" key="2">
    <citation type="journal article" date="2020" name="Microorganisms">
        <title>Osmotic Adaptation and Compatible Solute Biosynthesis of Phototrophic Bacteria as Revealed from Genome Analyses.</title>
        <authorList>
            <person name="Imhoff J.F."/>
            <person name="Rahn T."/>
            <person name="Kunzel S."/>
            <person name="Keller A."/>
            <person name="Neulinger S.C."/>
        </authorList>
    </citation>
    <scope>NUCLEOTIDE SEQUENCE</scope>
    <source>
        <strain evidence="6">DSM 11080</strain>
    </source>
</reference>
<dbReference type="GO" id="GO:0061929">
    <property type="term" value="F:gamma-glutamylaminecyclotransferase activity"/>
    <property type="evidence" value="ECO:0007669"/>
    <property type="project" value="InterPro"/>
</dbReference>
<feature type="active site" description="Proton acceptor" evidence="2">
    <location>
        <position position="74"/>
    </location>
</feature>
<gene>
    <name evidence="6" type="ORF">CKO40_20735</name>
</gene>
<feature type="region of interest" description="Disordered" evidence="4">
    <location>
        <begin position="109"/>
        <end position="157"/>
    </location>
</feature>
<dbReference type="InterPro" id="IPR039126">
    <property type="entry name" value="GGACT"/>
</dbReference>
<evidence type="ECO:0000259" key="5">
    <source>
        <dbReference type="Pfam" id="PF06094"/>
    </source>
</evidence>
<proteinExistence type="inferred from homology"/>
<dbReference type="InterPro" id="IPR036568">
    <property type="entry name" value="GGCT-like_sf"/>
</dbReference>